<reference evidence="1" key="2">
    <citation type="submission" date="2021-03" db="EMBL/GenBank/DDBJ databases">
        <title>Complete genome sequence of Burkholderia seminalis 869T2.</title>
        <authorList>
            <person name="Hung S.-H."/>
            <person name="Huang C.-T."/>
            <person name="Huang C.-C."/>
            <person name="Kuo C.-H."/>
        </authorList>
    </citation>
    <scope>NUCLEOTIDE SEQUENCE</scope>
    <source>
        <strain evidence="1">869T2</strain>
    </source>
</reference>
<keyword evidence="2" id="KW-1185">Reference proteome</keyword>
<protein>
    <submittedName>
        <fullName evidence="1">Uncharacterized protein</fullName>
    </submittedName>
</protein>
<dbReference type="Proteomes" id="UP000027834">
    <property type="component" value="Chromosome 3"/>
</dbReference>
<organism evidence="1 2">
    <name type="scientific">Burkholderia seminalis</name>
    <dbReference type="NCBI Taxonomy" id="488731"/>
    <lineage>
        <taxon>Bacteria</taxon>
        <taxon>Pseudomonadati</taxon>
        <taxon>Pseudomonadota</taxon>
        <taxon>Betaproteobacteria</taxon>
        <taxon>Burkholderiales</taxon>
        <taxon>Burkholderiaceae</taxon>
        <taxon>Burkholderia</taxon>
        <taxon>Burkholderia cepacia complex</taxon>
    </lineage>
</organism>
<evidence type="ECO:0000313" key="1">
    <source>
        <dbReference type="EMBL" id="QTO23231.1"/>
    </source>
</evidence>
<gene>
    <name evidence="1" type="ORF">DT99_034720</name>
</gene>
<dbReference type="EMBL" id="CP072522">
    <property type="protein sequence ID" value="QTO23231.1"/>
    <property type="molecule type" value="Genomic_DNA"/>
</dbReference>
<evidence type="ECO:0000313" key="2">
    <source>
        <dbReference type="Proteomes" id="UP000027834"/>
    </source>
</evidence>
<dbReference type="AlphaFoldDB" id="A0A8A8DFK0"/>
<accession>A0A8A8DFK0</accession>
<reference evidence="1" key="1">
    <citation type="submission" date="2014-04" db="EMBL/GenBank/DDBJ databases">
        <authorList>
            <person name="Ho Y.-N."/>
            <person name="Huang C.-C."/>
        </authorList>
    </citation>
    <scope>NUCLEOTIDE SEQUENCE</scope>
    <source>
        <strain evidence="1">869T2</strain>
    </source>
</reference>
<sequence>MGGRSAGSHCHDTVADTEEYCRHLPPLSGPQWRISANFAQNIAKVVHLDTIGGDNIVIDTVRHFPTRS</sequence>
<proteinExistence type="predicted"/>
<name>A0A8A8DFK0_9BURK</name>
<dbReference type="RefSeq" id="WP_154233812.1">
    <property type="nucleotide sequence ID" value="NZ_CP072522.1"/>
</dbReference>